<dbReference type="PANTHER" id="PTHR38436">
    <property type="entry name" value="POLYKETIDE CYCLASE SNOAL-LIKE DOMAIN"/>
    <property type="match status" value="1"/>
</dbReference>
<protein>
    <submittedName>
        <fullName evidence="1">Ester cyclase</fullName>
    </submittedName>
</protein>
<name>A0AA96WNG0_9CYAN</name>
<dbReference type="SUPFAM" id="SSF54427">
    <property type="entry name" value="NTF2-like"/>
    <property type="match status" value="1"/>
</dbReference>
<reference evidence="1" key="1">
    <citation type="submission" date="2020-05" db="EMBL/GenBank/DDBJ databases">
        <authorList>
            <person name="Zhu T."/>
            <person name="Keshari N."/>
            <person name="Lu X."/>
        </authorList>
    </citation>
    <scope>NUCLEOTIDE SEQUENCE</scope>
    <source>
        <strain evidence="1">NK1-12</strain>
    </source>
</reference>
<dbReference type="Pfam" id="PF07366">
    <property type="entry name" value="SnoaL"/>
    <property type="match status" value="1"/>
</dbReference>
<dbReference type="RefSeq" id="WP_316431940.1">
    <property type="nucleotide sequence ID" value="NZ_CP053586.1"/>
</dbReference>
<dbReference type="InterPro" id="IPR009959">
    <property type="entry name" value="Cyclase_SnoaL-like"/>
</dbReference>
<dbReference type="Gene3D" id="3.10.450.50">
    <property type="match status" value="1"/>
</dbReference>
<accession>A0AA96WNG0</accession>
<evidence type="ECO:0000313" key="1">
    <source>
        <dbReference type="EMBL" id="WNZ25776.1"/>
    </source>
</evidence>
<organism evidence="1">
    <name type="scientific">Leptolyngbya sp. NK1-12</name>
    <dbReference type="NCBI Taxonomy" id="2547451"/>
    <lineage>
        <taxon>Bacteria</taxon>
        <taxon>Bacillati</taxon>
        <taxon>Cyanobacteriota</taxon>
        <taxon>Cyanophyceae</taxon>
        <taxon>Leptolyngbyales</taxon>
        <taxon>Leptolyngbyaceae</taxon>
        <taxon>Leptolyngbya group</taxon>
        <taxon>Leptolyngbya</taxon>
    </lineage>
</organism>
<dbReference type="InterPro" id="IPR032710">
    <property type="entry name" value="NTF2-like_dom_sf"/>
</dbReference>
<dbReference type="AlphaFoldDB" id="A0AA96WNG0"/>
<sequence>MSLEQNKAIVLQVYKAYDQGNLEQMKEMVAPNIVIHTLGSVIHGGDAFYEYMQIFRSTFPDSYHTFEDVIAEDDKVVTRGTFTGTHRQEFLGIPPTGKQVTCSVVHVDRLRDGKLIEHWGLGDSLAMTQQLRGENLV</sequence>
<dbReference type="PANTHER" id="PTHR38436:SF1">
    <property type="entry name" value="ESTER CYCLASE"/>
    <property type="match status" value="1"/>
</dbReference>
<proteinExistence type="predicted"/>
<dbReference type="EMBL" id="CP053586">
    <property type="protein sequence ID" value="WNZ25776.1"/>
    <property type="molecule type" value="Genomic_DNA"/>
</dbReference>
<dbReference type="GO" id="GO:0030638">
    <property type="term" value="P:polyketide metabolic process"/>
    <property type="evidence" value="ECO:0007669"/>
    <property type="project" value="InterPro"/>
</dbReference>
<gene>
    <name evidence="1" type="ORF">HJG54_25025</name>
</gene>